<dbReference type="Proteomes" id="UP000092498">
    <property type="component" value="Chromosome"/>
</dbReference>
<dbReference type="GO" id="GO:0005737">
    <property type="term" value="C:cytoplasm"/>
    <property type="evidence" value="ECO:0007669"/>
    <property type="project" value="UniProtKB-SubCell"/>
</dbReference>
<comment type="function">
    <text evidence="7 8">Catalyzes the ferrous insertion into protoporphyrin IX.</text>
</comment>
<comment type="subcellular location">
    <subcellularLocation>
        <location evidence="7 8">Cytoplasm</location>
    </subcellularLocation>
</comment>
<dbReference type="RefSeq" id="WP_066774884.1">
    <property type="nucleotide sequence ID" value="NZ_CP013244.1"/>
</dbReference>
<evidence type="ECO:0000256" key="3">
    <source>
        <dbReference type="ARBA" id="ARBA00023133"/>
    </source>
</evidence>
<gene>
    <name evidence="7" type="primary">hemH</name>
    <name evidence="9" type="ORF">ATE48_10385</name>
</gene>
<evidence type="ECO:0000313" key="10">
    <source>
        <dbReference type="Proteomes" id="UP000092498"/>
    </source>
</evidence>
<feature type="binding site" evidence="7">
    <location>
        <position position="271"/>
    </location>
    <ligand>
        <name>Fe(2+)</name>
        <dbReference type="ChEBI" id="CHEBI:29033"/>
    </ligand>
</feature>
<dbReference type="HAMAP" id="MF_00323">
    <property type="entry name" value="Ferrochelatase"/>
    <property type="match status" value="1"/>
</dbReference>
<keyword evidence="5 7" id="KW-0627">Porphyrin biosynthesis</keyword>
<organism evidence="9 10">
    <name type="scientific">Candidatus Viadribacter manganicus</name>
    <dbReference type="NCBI Taxonomy" id="1759059"/>
    <lineage>
        <taxon>Bacteria</taxon>
        <taxon>Pseudomonadati</taxon>
        <taxon>Pseudomonadota</taxon>
        <taxon>Alphaproteobacteria</taxon>
        <taxon>Hyphomonadales</taxon>
        <taxon>Hyphomonadaceae</taxon>
        <taxon>Candidatus Viadribacter</taxon>
    </lineage>
</organism>
<evidence type="ECO:0000313" key="9">
    <source>
        <dbReference type="EMBL" id="ANP48028.1"/>
    </source>
</evidence>
<keyword evidence="2 7" id="KW-0408">Iron</keyword>
<dbReference type="SUPFAM" id="SSF53800">
    <property type="entry name" value="Chelatase"/>
    <property type="match status" value="1"/>
</dbReference>
<dbReference type="InParanoid" id="A0A1B1AN77"/>
<dbReference type="GO" id="GO:0046872">
    <property type="term" value="F:metal ion binding"/>
    <property type="evidence" value="ECO:0007669"/>
    <property type="project" value="UniProtKB-KW"/>
</dbReference>
<comment type="catalytic activity">
    <reaction evidence="7 8">
        <text>heme b + 2 H(+) = protoporphyrin IX + Fe(2+)</text>
        <dbReference type="Rhea" id="RHEA:22584"/>
        <dbReference type="ChEBI" id="CHEBI:15378"/>
        <dbReference type="ChEBI" id="CHEBI:29033"/>
        <dbReference type="ChEBI" id="CHEBI:57306"/>
        <dbReference type="ChEBI" id="CHEBI:60344"/>
        <dbReference type="EC" id="4.98.1.1"/>
    </reaction>
</comment>
<evidence type="ECO:0000256" key="4">
    <source>
        <dbReference type="ARBA" id="ARBA00023239"/>
    </source>
</evidence>
<keyword evidence="4 7" id="KW-0456">Lyase</keyword>
<dbReference type="Pfam" id="PF00762">
    <property type="entry name" value="Ferrochelatase"/>
    <property type="match status" value="1"/>
</dbReference>
<dbReference type="EMBL" id="CP013244">
    <property type="protein sequence ID" value="ANP48028.1"/>
    <property type="molecule type" value="Genomic_DNA"/>
</dbReference>
<keyword evidence="10" id="KW-1185">Reference proteome</keyword>
<evidence type="ECO:0000256" key="5">
    <source>
        <dbReference type="ARBA" id="ARBA00023244"/>
    </source>
</evidence>
<sequence length="344" mass="37613">MTSRRVAIILFNLGGPDKQESVRPFLFNLFNDKAIIGLPQPFRFFIAQLISRSREKLAKANYALMGGGSPILPETFKQADALEQAIAKRVSNVTFKCFPAMRYWKPFTKDTAKAVEKWGATDVILLPLYPQFSSTTTASSLNAWRTASKLPASTICCYPAGAKFAQAHADAILKTWRENGSPPSPRLLFSAHGLPQSVIARGDPYQWQVEQSVAAVRKLLPPDWDIRTCYQSRVGPMKWIGPSTEEEIHQAGKDGVGVVLTPIAFVSEHVETLVELDLEYAQVARGLGLPYYLRAPALGADPRFIDALADLVERALGAPGKVQSESGERICPAVNGLCAQGGAR</sequence>
<evidence type="ECO:0000256" key="8">
    <source>
        <dbReference type="RuleBase" id="RU000607"/>
    </source>
</evidence>
<reference evidence="9 10" key="1">
    <citation type="submission" date="2015-11" db="EMBL/GenBank/DDBJ databases">
        <title>Whole-Genome Sequence of Candidatus Oderbacter manganicum from the National Park Lower Oder Valley, Germany.</title>
        <authorList>
            <person name="Braun B."/>
            <person name="Liere K."/>
            <person name="Szewzyk U."/>
        </authorList>
    </citation>
    <scope>NUCLEOTIDE SEQUENCE [LARGE SCALE GENOMIC DNA]</scope>
    <source>
        <strain evidence="9 10">OTSz_A_272</strain>
    </source>
</reference>
<dbReference type="CDD" id="cd03411">
    <property type="entry name" value="Ferrochelatase_N"/>
    <property type="match status" value="1"/>
</dbReference>
<evidence type="ECO:0000256" key="1">
    <source>
        <dbReference type="ARBA" id="ARBA00007718"/>
    </source>
</evidence>
<feature type="binding site" evidence="7">
    <location>
        <position position="192"/>
    </location>
    <ligand>
        <name>Fe(2+)</name>
        <dbReference type="ChEBI" id="CHEBI:29033"/>
    </ligand>
</feature>
<dbReference type="AlphaFoldDB" id="A0A1B1AN77"/>
<dbReference type="PANTHER" id="PTHR11108:SF1">
    <property type="entry name" value="FERROCHELATASE, MITOCHONDRIAL"/>
    <property type="match status" value="1"/>
</dbReference>
<dbReference type="EC" id="4.98.1.1" evidence="7 8"/>
<dbReference type="InterPro" id="IPR019772">
    <property type="entry name" value="Ferrochelatase_AS"/>
</dbReference>
<evidence type="ECO:0000256" key="2">
    <source>
        <dbReference type="ARBA" id="ARBA00023004"/>
    </source>
</evidence>
<dbReference type="PANTHER" id="PTHR11108">
    <property type="entry name" value="FERROCHELATASE"/>
    <property type="match status" value="1"/>
</dbReference>
<accession>A0A1B1AN77</accession>
<evidence type="ECO:0000256" key="6">
    <source>
        <dbReference type="ARBA" id="ARBA00024536"/>
    </source>
</evidence>
<keyword evidence="3 7" id="KW-0350">Heme biosynthesis</keyword>
<dbReference type="InterPro" id="IPR033659">
    <property type="entry name" value="Ferrochelatase_N"/>
</dbReference>
<dbReference type="Gene3D" id="3.40.50.1400">
    <property type="match status" value="2"/>
</dbReference>
<dbReference type="InterPro" id="IPR033644">
    <property type="entry name" value="Ferrochelatase_C"/>
</dbReference>
<dbReference type="OrthoDB" id="9809741at2"/>
<dbReference type="GO" id="GO:0006783">
    <property type="term" value="P:heme biosynthetic process"/>
    <property type="evidence" value="ECO:0007669"/>
    <property type="project" value="UniProtKB-UniRule"/>
</dbReference>
<comment type="pathway">
    <text evidence="7 8">Porphyrin-containing compound metabolism; protoheme biosynthesis; protoheme from protoporphyrin-IX: step 1/1.</text>
</comment>
<dbReference type="GO" id="GO:0004325">
    <property type="term" value="F:ferrochelatase activity"/>
    <property type="evidence" value="ECO:0007669"/>
    <property type="project" value="UniProtKB-UniRule"/>
</dbReference>
<dbReference type="InterPro" id="IPR001015">
    <property type="entry name" value="Ferrochelatase"/>
</dbReference>
<keyword evidence="7 8" id="KW-0963">Cytoplasm</keyword>
<keyword evidence="7" id="KW-0479">Metal-binding</keyword>
<evidence type="ECO:0000256" key="7">
    <source>
        <dbReference type="HAMAP-Rule" id="MF_00323"/>
    </source>
</evidence>
<dbReference type="NCBIfam" id="TIGR00109">
    <property type="entry name" value="hemH"/>
    <property type="match status" value="1"/>
</dbReference>
<comment type="catalytic activity">
    <reaction evidence="6">
        <text>Fe-coproporphyrin III + 2 H(+) = coproporphyrin III + Fe(2+)</text>
        <dbReference type="Rhea" id="RHEA:49572"/>
        <dbReference type="ChEBI" id="CHEBI:15378"/>
        <dbReference type="ChEBI" id="CHEBI:29033"/>
        <dbReference type="ChEBI" id="CHEBI:68438"/>
        <dbReference type="ChEBI" id="CHEBI:131725"/>
        <dbReference type="EC" id="4.99.1.9"/>
    </reaction>
    <physiologicalReaction direction="right-to-left" evidence="6">
        <dbReference type="Rhea" id="RHEA:49574"/>
    </physiologicalReaction>
</comment>
<proteinExistence type="inferred from homology"/>
<comment type="similarity">
    <text evidence="1 7 8">Belongs to the ferrochelatase family.</text>
</comment>
<protein>
    <recommendedName>
        <fullName evidence="7 8">Ferrochelatase</fullName>
        <ecNumber evidence="7 8">4.98.1.1</ecNumber>
    </recommendedName>
    <alternativeName>
        <fullName evidence="7">Heme synthase</fullName>
    </alternativeName>
    <alternativeName>
        <fullName evidence="7">Protoheme ferro-lyase</fullName>
    </alternativeName>
</protein>
<dbReference type="CDD" id="cd00419">
    <property type="entry name" value="Ferrochelatase_C"/>
    <property type="match status" value="1"/>
</dbReference>
<dbReference type="PROSITE" id="PS00534">
    <property type="entry name" value="FERROCHELATASE"/>
    <property type="match status" value="1"/>
</dbReference>
<dbReference type="FunCoup" id="A0A1B1AN77">
    <property type="interactions" value="467"/>
</dbReference>
<dbReference type="KEGG" id="cbot:ATE48_10385"/>
<dbReference type="UniPathway" id="UPA00252">
    <property type="reaction ID" value="UER00325"/>
</dbReference>
<name>A0A1B1AN77_9PROT</name>
<dbReference type="STRING" id="1759059.ATE48_10385"/>